<feature type="domain" description="Glutamate synthase alpha subunit C-terminal" evidence="1">
    <location>
        <begin position="19"/>
        <end position="74"/>
    </location>
</feature>
<organism evidence="2">
    <name type="scientific">Candidatus Kentrum sp. DK</name>
    <dbReference type="NCBI Taxonomy" id="2126562"/>
    <lineage>
        <taxon>Bacteria</taxon>
        <taxon>Pseudomonadati</taxon>
        <taxon>Pseudomonadota</taxon>
        <taxon>Gammaproteobacteria</taxon>
        <taxon>Candidatus Kentrum</taxon>
    </lineage>
</organism>
<gene>
    <name evidence="2" type="ORF">BECKDK2373B_GA0170837_10838</name>
</gene>
<evidence type="ECO:0000259" key="1">
    <source>
        <dbReference type="Pfam" id="PF01493"/>
    </source>
</evidence>
<dbReference type="Pfam" id="PF01493">
    <property type="entry name" value="GXGXG"/>
    <property type="match status" value="1"/>
</dbReference>
<dbReference type="PANTHER" id="PTHR43100:SF1">
    <property type="entry name" value="GLUTAMATE SYNTHASE [NADPH] SMALL CHAIN"/>
    <property type="match status" value="1"/>
</dbReference>
<dbReference type="PANTHER" id="PTHR43100">
    <property type="entry name" value="GLUTAMATE SYNTHASE [NADPH] SMALL CHAIN"/>
    <property type="match status" value="1"/>
</dbReference>
<dbReference type="EMBL" id="CAADEX010000083">
    <property type="protein sequence ID" value="VFJ59482.1"/>
    <property type="molecule type" value="Genomic_DNA"/>
</dbReference>
<dbReference type="SUPFAM" id="SSF69336">
    <property type="entry name" value="Alpha subunit of glutamate synthase, C-terminal domain"/>
    <property type="match status" value="1"/>
</dbReference>
<dbReference type="AlphaFoldDB" id="A0A450SZN6"/>
<proteinExistence type="predicted"/>
<dbReference type="InterPro" id="IPR036485">
    <property type="entry name" value="Glu_synth_asu_C_sf"/>
</dbReference>
<dbReference type="GO" id="GO:0016491">
    <property type="term" value="F:oxidoreductase activity"/>
    <property type="evidence" value="ECO:0007669"/>
    <property type="project" value="InterPro"/>
</dbReference>
<dbReference type="InterPro" id="IPR002489">
    <property type="entry name" value="Glu_synth_asu_C"/>
</dbReference>
<reference evidence="2" key="1">
    <citation type="submission" date="2019-02" db="EMBL/GenBank/DDBJ databases">
        <authorList>
            <person name="Gruber-Vodicka R. H."/>
            <person name="Seah K. B. B."/>
        </authorList>
    </citation>
    <scope>NUCLEOTIDE SEQUENCE</scope>
    <source>
        <strain evidence="2">BECK_DK47</strain>
    </source>
</reference>
<protein>
    <submittedName>
        <fullName evidence="2">GXGXG motif-containing protein</fullName>
    </submittedName>
</protein>
<accession>A0A450SZN6</accession>
<evidence type="ECO:0000313" key="2">
    <source>
        <dbReference type="EMBL" id="VFJ59482.1"/>
    </source>
</evidence>
<dbReference type="Gene3D" id="2.160.20.60">
    <property type="entry name" value="Glutamate synthase, alpha subunit, C-terminal domain"/>
    <property type="match status" value="1"/>
</dbReference>
<dbReference type="InterPro" id="IPR051394">
    <property type="entry name" value="Glutamate_Synthase"/>
</dbReference>
<name>A0A450SZN6_9GAMM</name>
<sequence>MLCRTQFRGRGSGGRRRCHGCEYTTGGIVVVTGGTGRNFAAGMSGGIAYVLDEQGDFAIRCNKAMVKIEKIAEEPADREQMNTPEEKRGLPKNMLGHDALRLKTLIERHVRHTGSERAKMILDEWDTYLPRFVKVMPVEYRKVLENLAKR</sequence>